<keyword evidence="3" id="KW-0378">Hydrolase</keyword>
<dbReference type="PIRSF" id="PIRSF001220">
    <property type="entry name" value="L-ASNase_gatD"/>
    <property type="match status" value="1"/>
</dbReference>
<feature type="repeat" description="ANK" evidence="7">
    <location>
        <begin position="607"/>
        <end position="639"/>
    </location>
</feature>
<dbReference type="SMART" id="SM00248">
    <property type="entry name" value="ANK"/>
    <property type="match status" value="3"/>
</dbReference>
<evidence type="ECO:0000313" key="11">
    <source>
        <dbReference type="EMBL" id="TRY73460.1"/>
    </source>
</evidence>
<evidence type="ECO:0000259" key="10">
    <source>
        <dbReference type="Pfam" id="PF17763"/>
    </source>
</evidence>
<dbReference type="PROSITE" id="PS50297">
    <property type="entry name" value="ANK_REP_REGION"/>
    <property type="match status" value="2"/>
</dbReference>
<accession>A0A553P751</accession>
<dbReference type="InterPro" id="IPR006034">
    <property type="entry name" value="Asparaginase/glutaminase-like"/>
</dbReference>
<dbReference type="AlphaFoldDB" id="A0A553P751"/>
<dbReference type="InterPro" id="IPR002110">
    <property type="entry name" value="Ankyrin_rpt"/>
</dbReference>
<dbReference type="SUPFAM" id="SSF48403">
    <property type="entry name" value="Ankyrin repeat"/>
    <property type="match status" value="1"/>
</dbReference>
<dbReference type="SFLD" id="SFLDS00057">
    <property type="entry name" value="Glutaminase/Asparaginase"/>
    <property type="match status" value="1"/>
</dbReference>
<gene>
    <name evidence="11" type="ORF">TCAL_02222</name>
</gene>
<dbReference type="Gene3D" id="3.40.50.40">
    <property type="match status" value="1"/>
</dbReference>
<dbReference type="InterPro" id="IPR027475">
    <property type="entry name" value="Asparaginase/glutaminase_AS2"/>
</dbReference>
<dbReference type="SMART" id="SM00870">
    <property type="entry name" value="Asparaginase"/>
    <property type="match status" value="1"/>
</dbReference>
<name>A0A553P751_TIGCA</name>
<feature type="domain" description="Asparaginase/glutaminase C-terminal" evidence="10">
    <location>
        <begin position="307"/>
        <end position="421"/>
    </location>
</feature>
<dbReference type="OrthoDB" id="542841at2759"/>
<dbReference type="InterPro" id="IPR040919">
    <property type="entry name" value="Asparaginase_C"/>
</dbReference>
<dbReference type="OMA" id="CDVGVIP"/>
<organism evidence="11 12">
    <name type="scientific">Tigriopus californicus</name>
    <name type="common">Marine copepod</name>
    <dbReference type="NCBI Taxonomy" id="6832"/>
    <lineage>
        <taxon>Eukaryota</taxon>
        <taxon>Metazoa</taxon>
        <taxon>Ecdysozoa</taxon>
        <taxon>Arthropoda</taxon>
        <taxon>Crustacea</taxon>
        <taxon>Multicrustacea</taxon>
        <taxon>Hexanauplia</taxon>
        <taxon>Copepoda</taxon>
        <taxon>Harpacticoida</taxon>
        <taxon>Harpacticidae</taxon>
        <taxon>Tigriopus</taxon>
    </lineage>
</organism>
<evidence type="ECO:0000256" key="6">
    <source>
        <dbReference type="PIRSR" id="PIRSR001220-2"/>
    </source>
</evidence>
<proteinExistence type="inferred from homology"/>
<reference evidence="11 12" key="1">
    <citation type="journal article" date="2018" name="Nat. Ecol. Evol.">
        <title>Genomic signatures of mitonuclear coevolution across populations of Tigriopus californicus.</title>
        <authorList>
            <person name="Barreto F.S."/>
            <person name="Watson E.T."/>
            <person name="Lima T.G."/>
            <person name="Willett C.S."/>
            <person name="Edmands S."/>
            <person name="Li W."/>
            <person name="Burton R.S."/>
        </authorList>
    </citation>
    <scope>NUCLEOTIDE SEQUENCE [LARGE SCALE GENOMIC DNA]</scope>
    <source>
        <strain evidence="11 12">San Diego</strain>
    </source>
</reference>
<dbReference type="SUPFAM" id="SSF53774">
    <property type="entry name" value="Glutaminase/Asparaginase"/>
    <property type="match status" value="1"/>
</dbReference>
<evidence type="ECO:0000259" key="9">
    <source>
        <dbReference type="Pfam" id="PF00710"/>
    </source>
</evidence>
<keyword evidence="2" id="KW-0677">Repeat</keyword>
<dbReference type="InterPro" id="IPR027474">
    <property type="entry name" value="L-asparaginase_N"/>
</dbReference>
<dbReference type="GO" id="GO:0009066">
    <property type="term" value="P:aspartate family amino acid metabolic process"/>
    <property type="evidence" value="ECO:0007669"/>
    <property type="project" value="UniProtKB-ARBA"/>
</dbReference>
<feature type="active site" evidence="8">
    <location>
        <position position="186"/>
    </location>
</feature>
<dbReference type="EC" id="3.5.1.1" evidence="1"/>
<dbReference type="Pfam" id="PF12796">
    <property type="entry name" value="Ank_2"/>
    <property type="match status" value="2"/>
</dbReference>
<dbReference type="GO" id="GO:0004067">
    <property type="term" value="F:asparaginase activity"/>
    <property type="evidence" value="ECO:0007669"/>
    <property type="project" value="UniProtKB-UniRule"/>
</dbReference>
<dbReference type="PROSITE" id="PS51732">
    <property type="entry name" value="ASN_GLN_ASE_3"/>
    <property type="match status" value="1"/>
</dbReference>
<evidence type="ECO:0000256" key="1">
    <source>
        <dbReference type="ARBA" id="ARBA00012920"/>
    </source>
</evidence>
<dbReference type="InterPro" id="IPR041725">
    <property type="entry name" value="L-asparaginase_I"/>
</dbReference>
<evidence type="ECO:0000256" key="4">
    <source>
        <dbReference type="ARBA" id="ARBA00023043"/>
    </source>
</evidence>
<dbReference type="Pfam" id="PF17763">
    <property type="entry name" value="Asparaginase_C"/>
    <property type="match status" value="1"/>
</dbReference>
<dbReference type="InterPro" id="IPR036152">
    <property type="entry name" value="Asp/glu_Ase-like_sf"/>
</dbReference>
<dbReference type="CDD" id="cd08963">
    <property type="entry name" value="L-asparaginase_I"/>
    <property type="match status" value="1"/>
</dbReference>
<evidence type="ECO:0000256" key="2">
    <source>
        <dbReference type="ARBA" id="ARBA00022737"/>
    </source>
</evidence>
<keyword evidence="4 7" id="KW-0040">ANK repeat</keyword>
<dbReference type="PRINTS" id="PR00139">
    <property type="entry name" value="ASNGLNASE"/>
</dbReference>
<evidence type="ECO:0000256" key="8">
    <source>
        <dbReference type="PROSITE-ProRule" id="PRU10100"/>
    </source>
</evidence>
<dbReference type="STRING" id="6832.A0A553P751"/>
<dbReference type="PROSITE" id="PS00917">
    <property type="entry name" value="ASN_GLN_ASE_2"/>
    <property type="match status" value="1"/>
</dbReference>
<dbReference type="InterPro" id="IPR036770">
    <property type="entry name" value="Ankyrin_rpt-contain_sf"/>
</dbReference>
<dbReference type="Gene3D" id="3.40.50.1170">
    <property type="entry name" value="L-asparaginase, N-terminal domain"/>
    <property type="match status" value="1"/>
</dbReference>
<comment type="caution">
    <text evidence="11">The sequence shown here is derived from an EMBL/GenBank/DDBJ whole genome shotgun (WGS) entry which is preliminary data.</text>
</comment>
<protein>
    <recommendedName>
        <fullName evidence="1">asparaginase</fullName>
        <ecNumber evidence="1">3.5.1.1</ecNumber>
    </recommendedName>
</protein>
<feature type="binding site" evidence="6">
    <location>
        <position position="155"/>
    </location>
    <ligand>
        <name>substrate</name>
    </ligand>
</feature>
<dbReference type="InterPro" id="IPR037152">
    <property type="entry name" value="L-asparaginase_N_sf"/>
</dbReference>
<dbReference type="PIRSF" id="PIRSF500176">
    <property type="entry name" value="L_ASNase"/>
    <property type="match status" value="1"/>
</dbReference>
<evidence type="ECO:0000256" key="7">
    <source>
        <dbReference type="PROSITE-ProRule" id="PRU00023"/>
    </source>
</evidence>
<sequence>MTEPIAIPDSNPSRLDHFLSRSPQFEIRDRTLSNVDDSTIPRKLRTSTSLDLNDCITLDVKNEAKVLVLYTGGTIGMVRNAEGVLAPQPHAMEATIRATINMHDEKYSNLRFQQEIRVRSSKNQDPCLLPLVLPHVPNHKRVIYSIYEYDPLLDSSNMTMDDWITIANDIKNAYEAFDGFVVLHGTDTLAYTASALSFMLEHLGKPVIITGSQIPCFETRSDGRDNFVGALILAGNYNIPEVTVYFRHQLMRGNRTIKVSSEDLDAFDSLNMPPLVKAGIDFEVDYNAIFQPKTIEKFRVHSMLNRNVVLLRLFPSIHSETMAHFLMPPIQGVVLQCYGAGNIPTNRKDILKHIKDAVARGVIILSVTQCSQGGVSPLYETGKALMDVGVLPGCDITPEAALTKLSYVLSKDEWSLEQKREKMQANLAGEITVLNLKAKSRNDKVFLNELEIIQEVAKSLNLTTSEEVKEVEKILFPSILCSAVYKGEIKTIMALNDNGVNWGMSDYDQRTPLHVAASEGKTELVEYLLKNGASVHARDRNNDSPLRCAIDAEHEEVIACLVSCGAHLLIGKSELGEVLCSLARQGKKKRLHCFMLGGANLNVKNLTHQTALHSAVETGRIDIVEYLITQGVKSKEQNLYGQTPLAIATVLRRTEISDMLRAYHGDF</sequence>
<dbReference type="FunFam" id="3.40.50.40:FF:000001">
    <property type="entry name" value="L-asparaginase 1"/>
    <property type="match status" value="1"/>
</dbReference>
<dbReference type="FunFam" id="3.40.50.1170:FF:000003">
    <property type="entry name" value="60 kDa lysophospholipase"/>
    <property type="match status" value="1"/>
</dbReference>
<evidence type="ECO:0000256" key="3">
    <source>
        <dbReference type="ARBA" id="ARBA00022801"/>
    </source>
</evidence>
<dbReference type="PANTHER" id="PTHR11707:SF28">
    <property type="entry name" value="60 KDA LYSOPHOSPHOLIPASE"/>
    <property type="match status" value="1"/>
</dbReference>
<dbReference type="Proteomes" id="UP000318571">
    <property type="component" value="Chromosome 3"/>
</dbReference>
<keyword evidence="12" id="KW-1185">Reference proteome</keyword>
<dbReference type="InterPro" id="IPR006033">
    <property type="entry name" value="AsnA_fam"/>
</dbReference>
<dbReference type="NCBIfam" id="TIGR00519">
    <property type="entry name" value="asnASE_I"/>
    <property type="match status" value="1"/>
</dbReference>
<evidence type="ECO:0000256" key="5">
    <source>
        <dbReference type="ARBA" id="ARBA00061199"/>
    </source>
</evidence>
<feature type="binding site" evidence="6">
    <location>
        <begin position="186"/>
        <end position="187"/>
    </location>
    <ligand>
        <name>substrate</name>
    </ligand>
</feature>
<evidence type="ECO:0000313" key="12">
    <source>
        <dbReference type="Proteomes" id="UP000318571"/>
    </source>
</evidence>
<dbReference type="PANTHER" id="PTHR11707">
    <property type="entry name" value="L-ASPARAGINASE"/>
    <property type="match status" value="1"/>
</dbReference>
<dbReference type="InterPro" id="IPR027473">
    <property type="entry name" value="L-asparaginase_C"/>
</dbReference>
<dbReference type="PROSITE" id="PS50088">
    <property type="entry name" value="ANK_REPEAT"/>
    <property type="match status" value="2"/>
</dbReference>
<feature type="repeat" description="ANK" evidence="7">
    <location>
        <begin position="508"/>
        <end position="540"/>
    </location>
</feature>
<dbReference type="Pfam" id="PF00710">
    <property type="entry name" value="Asparaginase"/>
    <property type="match status" value="1"/>
</dbReference>
<feature type="domain" description="L-asparaginase N-terminal" evidence="9">
    <location>
        <begin position="65"/>
        <end position="287"/>
    </location>
</feature>
<dbReference type="Gene3D" id="1.25.40.20">
    <property type="entry name" value="Ankyrin repeat-containing domain"/>
    <property type="match status" value="1"/>
</dbReference>
<comment type="similarity">
    <text evidence="5">In the N-terminal section; belongs to the asparaginase 1 family.</text>
</comment>
<dbReference type="EMBL" id="VCGU01000007">
    <property type="protein sequence ID" value="TRY73460.1"/>
    <property type="molecule type" value="Genomic_DNA"/>
</dbReference>